<proteinExistence type="predicted"/>
<name>A0ACB8DUR4_DERSI</name>
<dbReference type="EMBL" id="CM023470">
    <property type="protein sequence ID" value="KAH7978128.1"/>
    <property type="molecule type" value="Genomic_DNA"/>
</dbReference>
<keyword evidence="2" id="KW-1185">Reference proteome</keyword>
<evidence type="ECO:0000313" key="1">
    <source>
        <dbReference type="EMBL" id="KAH7978128.1"/>
    </source>
</evidence>
<dbReference type="Proteomes" id="UP000821865">
    <property type="component" value="Chromosome 1"/>
</dbReference>
<organism evidence="1 2">
    <name type="scientific">Dermacentor silvarum</name>
    <name type="common">Tick</name>
    <dbReference type="NCBI Taxonomy" id="543639"/>
    <lineage>
        <taxon>Eukaryota</taxon>
        <taxon>Metazoa</taxon>
        <taxon>Ecdysozoa</taxon>
        <taxon>Arthropoda</taxon>
        <taxon>Chelicerata</taxon>
        <taxon>Arachnida</taxon>
        <taxon>Acari</taxon>
        <taxon>Parasitiformes</taxon>
        <taxon>Ixodida</taxon>
        <taxon>Ixodoidea</taxon>
        <taxon>Ixodidae</taxon>
        <taxon>Rhipicephalinae</taxon>
        <taxon>Dermacentor</taxon>
    </lineage>
</organism>
<sequence length="339" mass="38685">MATLMETFEQQYAALTADITSKSSRIPNLPPDEKAAMVTEVERHLEEANELLEQMELEVRTLSVAARPKYQNRVKSYQAELSRLRKEFQRARIAFCDELKSREELLSNDDNYGGDDQKQRLLDNTERMERSTKLLKGGYKLALETEKVGAAILTDLSAQRETITRAREKSCHKREMPPELTWGTLASETAHTSVVGRSGVYYMVLTNSAVPATGLLKQLEEARHQELAALLDKLASLMPQWLRTKLVEYKVRKQQCLREFAAQVKDELINWYTKCCVPKRQVYFDDNDDSEGVSEEHQARQERAAQIFMPTRLSSPSQCAMRLCGASWRAGEACRTQLA</sequence>
<accession>A0ACB8DUR4</accession>
<gene>
    <name evidence="1" type="ORF">HPB49_004508</name>
</gene>
<protein>
    <submittedName>
        <fullName evidence="1">Uncharacterized protein</fullName>
    </submittedName>
</protein>
<reference evidence="1" key="1">
    <citation type="submission" date="2020-05" db="EMBL/GenBank/DDBJ databases">
        <title>Large-scale comparative analyses of tick genomes elucidate their genetic diversity and vector capacities.</title>
        <authorList>
            <person name="Jia N."/>
            <person name="Wang J."/>
            <person name="Shi W."/>
            <person name="Du L."/>
            <person name="Sun Y."/>
            <person name="Zhan W."/>
            <person name="Jiang J."/>
            <person name="Wang Q."/>
            <person name="Zhang B."/>
            <person name="Ji P."/>
            <person name="Sakyi L.B."/>
            <person name="Cui X."/>
            <person name="Yuan T."/>
            <person name="Jiang B."/>
            <person name="Yang W."/>
            <person name="Lam T.T.-Y."/>
            <person name="Chang Q."/>
            <person name="Ding S."/>
            <person name="Wang X."/>
            <person name="Zhu J."/>
            <person name="Ruan X."/>
            <person name="Zhao L."/>
            <person name="Wei J."/>
            <person name="Que T."/>
            <person name="Du C."/>
            <person name="Cheng J."/>
            <person name="Dai P."/>
            <person name="Han X."/>
            <person name="Huang E."/>
            <person name="Gao Y."/>
            <person name="Liu J."/>
            <person name="Shao H."/>
            <person name="Ye R."/>
            <person name="Li L."/>
            <person name="Wei W."/>
            <person name="Wang X."/>
            <person name="Wang C."/>
            <person name="Yang T."/>
            <person name="Huo Q."/>
            <person name="Li W."/>
            <person name="Guo W."/>
            <person name="Chen H."/>
            <person name="Zhou L."/>
            <person name="Ni X."/>
            <person name="Tian J."/>
            <person name="Zhou Y."/>
            <person name="Sheng Y."/>
            <person name="Liu T."/>
            <person name="Pan Y."/>
            <person name="Xia L."/>
            <person name="Li J."/>
            <person name="Zhao F."/>
            <person name="Cao W."/>
        </authorList>
    </citation>
    <scope>NUCLEOTIDE SEQUENCE</scope>
    <source>
        <strain evidence="1">Dsil-2018</strain>
    </source>
</reference>
<comment type="caution">
    <text evidence="1">The sequence shown here is derived from an EMBL/GenBank/DDBJ whole genome shotgun (WGS) entry which is preliminary data.</text>
</comment>
<evidence type="ECO:0000313" key="2">
    <source>
        <dbReference type="Proteomes" id="UP000821865"/>
    </source>
</evidence>